<name>A0A087U1R7_STEMI</name>
<evidence type="ECO:0000256" key="1">
    <source>
        <dbReference type="ARBA" id="ARBA00004511"/>
    </source>
</evidence>
<evidence type="ECO:0000256" key="8">
    <source>
        <dbReference type="ARBA" id="ARBA00023136"/>
    </source>
</evidence>
<reference evidence="10 11" key="1">
    <citation type="submission" date="2013-11" db="EMBL/GenBank/DDBJ databases">
        <title>Genome sequencing of Stegodyphus mimosarum.</title>
        <authorList>
            <person name="Bechsgaard J."/>
        </authorList>
    </citation>
    <scope>NUCLEOTIDE SEQUENCE [LARGE SCALE GENOMIC DNA]</scope>
</reference>
<sequence length="29" mass="3608">RWNHIGDLDSFFRRIYTFHQKHGFLCIIS</sequence>
<keyword evidence="6 9" id="KW-0072">Autophagy</keyword>
<keyword evidence="5" id="KW-1133">Transmembrane helix</keyword>
<evidence type="ECO:0000256" key="5">
    <source>
        <dbReference type="ARBA" id="ARBA00022989"/>
    </source>
</evidence>
<gene>
    <name evidence="10" type="ORF">X975_03559</name>
</gene>
<dbReference type="EMBL" id="KK117743">
    <property type="protein sequence ID" value="KFM71306.1"/>
    <property type="molecule type" value="Genomic_DNA"/>
</dbReference>
<keyword evidence="7 9" id="KW-0445">Lipid transport</keyword>
<dbReference type="Pfam" id="PF04109">
    <property type="entry name" value="ATG9"/>
    <property type="match status" value="1"/>
</dbReference>
<protein>
    <recommendedName>
        <fullName evidence="9">Autophagy-related protein 9</fullName>
    </recommendedName>
</protein>
<evidence type="ECO:0000256" key="6">
    <source>
        <dbReference type="ARBA" id="ARBA00023006"/>
    </source>
</evidence>
<evidence type="ECO:0000256" key="2">
    <source>
        <dbReference type="ARBA" id="ARBA00006185"/>
    </source>
</evidence>
<dbReference type="Proteomes" id="UP000054359">
    <property type="component" value="Unassembled WGS sequence"/>
</dbReference>
<dbReference type="InterPro" id="IPR007241">
    <property type="entry name" value="Autophagy-rel_prot_9"/>
</dbReference>
<evidence type="ECO:0000256" key="7">
    <source>
        <dbReference type="ARBA" id="ARBA00023055"/>
    </source>
</evidence>
<dbReference type="GO" id="GO:0034045">
    <property type="term" value="C:phagophore assembly site membrane"/>
    <property type="evidence" value="ECO:0007669"/>
    <property type="project" value="UniProtKB-SubCell"/>
</dbReference>
<comment type="subcellular location">
    <subcellularLocation>
        <location evidence="1 9">Preautophagosomal structure membrane</location>
        <topology evidence="1 9">Multi-pass membrane protein</topology>
    </subcellularLocation>
</comment>
<evidence type="ECO:0000313" key="10">
    <source>
        <dbReference type="EMBL" id="KFM71306.1"/>
    </source>
</evidence>
<keyword evidence="11" id="KW-1185">Reference proteome</keyword>
<feature type="non-terminal residue" evidence="10">
    <location>
        <position position="1"/>
    </location>
</feature>
<proteinExistence type="inferred from homology"/>
<keyword evidence="8" id="KW-0472">Membrane</keyword>
<dbReference type="GO" id="GO:0006914">
    <property type="term" value="P:autophagy"/>
    <property type="evidence" value="ECO:0007669"/>
    <property type="project" value="UniProtKB-KW"/>
</dbReference>
<comment type="function">
    <text evidence="9">Phospholipid scramblase involved in autophagy. Cycles between the preautophagosomal structure/phagophore assembly site (PAS) and the cytoplasmic vesicle pool and supplies membrane for the growing autophagosome. Lipid scramblase activity plays a key role in preautophagosomal structure/phagophore assembly by distributing the phospholipids that arrive through ATG2 from the cytoplasmic to the luminal leaflet of the bilayer, thereby driving autophagosomal membrane expansion.</text>
</comment>
<keyword evidence="4" id="KW-0812">Transmembrane</keyword>
<dbReference type="AlphaFoldDB" id="A0A087U1R7"/>
<evidence type="ECO:0000313" key="11">
    <source>
        <dbReference type="Proteomes" id="UP000054359"/>
    </source>
</evidence>
<evidence type="ECO:0000256" key="3">
    <source>
        <dbReference type="ARBA" id="ARBA00022448"/>
    </source>
</evidence>
<dbReference type="GO" id="GO:0006869">
    <property type="term" value="P:lipid transport"/>
    <property type="evidence" value="ECO:0007669"/>
    <property type="project" value="UniProtKB-KW"/>
</dbReference>
<evidence type="ECO:0000256" key="9">
    <source>
        <dbReference type="RuleBase" id="RU364027"/>
    </source>
</evidence>
<keyword evidence="3 9" id="KW-0813">Transport</keyword>
<comment type="similarity">
    <text evidence="2 9">Belongs to the ATG9 family.</text>
</comment>
<organism evidence="10 11">
    <name type="scientific">Stegodyphus mimosarum</name>
    <name type="common">African social velvet spider</name>
    <dbReference type="NCBI Taxonomy" id="407821"/>
    <lineage>
        <taxon>Eukaryota</taxon>
        <taxon>Metazoa</taxon>
        <taxon>Ecdysozoa</taxon>
        <taxon>Arthropoda</taxon>
        <taxon>Chelicerata</taxon>
        <taxon>Arachnida</taxon>
        <taxon>Araneae</taxon>
        <taxon>Araneomorphae</taxon>
        <taxon>Entelegynae</taxon>
        <taxon>Eresoidea</taxon>
        <taxon>Eresidae</taxon>
        <taxon>Stegodyphus</taxon>
    </lineage>
</organism>
<evidence type="ECO:0000256" key="4">
    <source>
        <dbReference type="ARBA" id="ARBA00022692"/>
    </source>
</evidence>
<accession>A0A087U1R7</accession>
<feature type="non-terminal residue" evidence="10">
    <location>
        <position position="29"/>
    </location>
</feature>
<dbReference type="STRING" id="407821.A0A087U1R7"/>